<dbReference type="PROSITE" id="PS00902">
    <property type="entry name" value="GLUTAMATE_5_KINASE"/>
    <property type="match status" value="1"/>
</dbReference>
<feature type="binding site" evidence="8">
    <location>
        <begin position="217"/>
        <end position="223"/>
    </location>
    <ligand>
        <name>ATP</name>
        <dbReference type="ChEBI" id="CHEBI:30616"/>
    </ligand>
</feature>
<dbReference type="InterPro" id="IPR002478">
    <property type="entry name" value="PUA"/>
</dbReference>
<keyword evidence="6 8" id="KW-0418">Kinase</keyword>
<dbReference type="HAMAP" id="MF_00456">
    <property type="entry name" value="ProB"/>
    <property type="match status" value="1"/>
</dbReference>
<feature type="binding site" evidence="8">
    <location>
        <position position="16"/>
    </location>
    <ligand>
        <name>ATP</name>
        <dbReference type="ChEBI" id="CHEBI:30616"/>
    </ligand>
</feature>
<dbReference type="InterPro" id="IPR015947">
    <property type="entry name" value="PUA-like_sf"/>
</dbReference>
<keyword evidence="11" id="KW-1185">Reference proteome</keyword>
<dbReference type="Proteomes" id="UP000182769">
    <property type="component" value="Unassembled WGS sequence"/>
</dbReference>
<dbReference type="GO" id="GO:0005524">
    <property type="term" value="F:ATP binding"/>
    <property type="evidence" value="ECO:0007669"/>
    <property type="project" value="UniProtKB-KW"/>
</dbReference>
<keyword evidence="5 8" id="KW-0547">Nucleotide-binding</keyword>
<dbReference type="GO" id="GO:0003723">
    <property type="term" value="F:RNA binding"/>
    <property type="evidence" value="ECO:0007669"/>
    <property type="project" value="InterPro"/>
</dbReference>
<dbReference type="InterPro" id="IPR041739">
    <property type="entry name" value="G5K_ProB"/>
</dbReference>
<dbReference type="PANTHER" id="PTHR43654:SF1">
    <property type="entry name" value="ISOPENTENYL PHOSPHATE KINASE"/>
    <property type="match status" value="1"/>
</dbReference>
<dbReference type="GO" id="GO:0055129">
    <property type="term" value="P:L-proline biosynthetic process"/>
    <property type="evidence" value="ECO:0007669"/>
    <property type="project" value="UniProtKB-UniRule"/>
</dbReference>
<gene>
    <name evidence="8" type="primary">proB</name>
    <name evidence="10" type="ORF">Ga0061065_104339</name>
</gene>
<evidence type="ECO:0000313" key="11">
    <source>
        <dbReference type="Proteomes" id="UP000182769"/>
    </source>
</evidence>
<comment type="similarity">
    <text evidence="8">Belongs to the glutamate 5-kinase family.</text>
</comment>
<dbReference type="InterPro" id="IPR001048">
    <property type="entry name" value="Asp/Glu/Uridylate_kinase"/>
</dbReference>
<evidence type="ECO:0000256" key="8">
    <source>
        <dbReference type="HAMAP-Rule" id="MF_00456"/>
    </source>
</evidence>
<dbReference type="SUPFAM" id="SSF88697">
    <property type="entry name" value="PUA domain-like"/>
    <property type="match status" value="1"/>
</dbReference>
<dbReference type="EC" id="2.7.2.11" evidence="8"/>
<sequence>MEMREKIASAQRVVVKIGSALLTNDGQGLDVANIGLWVAQIAQLRAQGKEVVLVSSGSIAAGMKRLGFSTRPTQVNELQAAAAVGQMELVGVYESHFEVHGLCTAQILLTHEDLSNRRRYLNARSSLRTLLNLGVVPIINENDTVVTDEIRFGDNDTLGALVANLVEADTLIILTDQKGLYDKNPRDHKDATLISHASAGDESLDAMASGGAGVLGTGGMLTKVRAARLAARSGAHTVIASGREGSVILRVAIGENIGTWLQPEHDRLSARKQWLAGHLKSRGTLILDDGAVRALRQSGTSLLPVGVKDAEGSFSRGDMVMCVDQNGRIVARGLVNYSIAETLKLLGKPSIERAEILGYEGEPELIHRDDLVVN</sequence>
<keyword evidence="1 8" id="KW-0963">Cytoplasm</keyword>
<dbReference type="UniPathway" id="UPA00098">
    <property type="reaction ID" value="UER00359"/>
</dbReference>
<dbReference type="Pfam" id="PF00696">
    <property type="entry name" value="AA_kinase"/>
    <property type="match status" value="1"/>
</dbReference>
<feature type="binding site" evidence="8">
    <location>
        <position position="56"/>
    </location>
    <ligand>
        <name>substrate</name>
    </ligand>
</feature>
<dbReference type="PROSITE" id="PS50890">
    <property type="entry name" value="PUA"/>
    <property type="match status" value="1"/>
</dbReference>
<dbReference type="InterPro" id="IPR011529">
    <property type="entry name" value="Glu_5kinase"/>
</dbReference>
<keyword evidence="2 8" id="KW-0028">Amino-acid biosynthesis</keyword>
<dbReference type="STRING" id="1137284.GCA_001418205_01759"/>
<evidence type="ECO:0000256" key="5">
    <source>
        <dbReference type="ARBA" id="ARBA00022741"/>
    </source>
</evidence>
<dbReference type="CDD" id="cd21157">
    <property type="entry name" value="PUA_G5K"/>
    <property type="match status" value="1"/>
</dbReference>
<dbReference type="Gene3D" id="3.40.1160.10">
    <property type="entry name" value="Acetylglutamate kinase-like"/>
    <property type="match status" value="2"/>
</dbReference>
<evidence type="ECO:0000256" key="7">
    <source>
        <dbReference type="ARBA" id="ARBA00022840"/>
    </source>
</evidence>
<dbReference type="NCBIfam" id="TIGR01027">
    <property type="entry name" value="proB"/>
    <property type="match status" value="1"/>
</dbReference>
<evidence type="ECO:0000256" key="4">
    <source>
        <dbReference type="ARBA" id="ARBA00022679"/>
    </source>
</evidence>
<name>A0A0K6ILB6_9GAMM</name>
<dbReference type="InterPro" id="IPR005715">
    <property type="entry name" value="Glu_5kinase/COase_Synthase"/>
</dbReference>
<dbReference type="InterPro" id="IPR001057">
    <property type="entry name" value="Glu/AcGlu_kinase"/>
</dbReference>
<dbReference type="PANTHER" id="PTHR43654">
    <property type="entry name" value="GLUTAMATE 5-KINASE"/>
    <property type="match status" value="1"/>
</dbReference>
<evidence type="ECO:0000256" key="6">
    <source>
        <dbReference type="ARBA" id="ARBA00022777"/>
    </source>
</evidence>
<dbReference type="FunFam" id="3.40.1160.10:FF:000018">
    <property type="entry name" value="Glutamate 5-kinase"/>
    <property type="match status" value="1"/>
</dbReference>
<dbReference type="AlphaFoldDB" id="A0A0K6ILB6"/>
<dbReference type="InterPro" id="IPR036393">
    <property type="entry name" value="AceGlu_kinase-like_sf"/>
</dbReference>
<feature type="binding site" evidence="8">
    <location>
        <position position="155"/>
    </location>
    <ligand>
        <name>substrate</name>
    </ligand>
</feature>
<proteinExistence type="inferred from homology"/>
<comment type="pathway">
    <text evidence="8">Amino-acid biosynthesis; L-proline biosynthesis; L-glutamate 5-semialdehyde from L-glutamate: step 1/2.</text>
</comment>
<evidence type="ECO:0000256" key="3">
    <source>
        <dbReference type="ARBA" id="ARBA00022650"/>
    </source>
</evidence>
<dbReference type="CDD" id="cd04242">
    <property type="entry name" value="AAK_G5K_ProB"/>
    <property type="match status" value="1"/>
</dbReference>
<protein>
    <recommendedName>
        <fullName evidence="8">Glutamate 5-kinase</fullName>
        <ecNumber evidence="8">2.7.2.11</ecNumber>
    </recommendedName>
    <alternativeName>
        <fullName evidence="8">Gamma-glutamyl kinase</fullName>
        <shortName evidence="8">GK</shortName>
    </alternativeName>
</protein>
<dbReference type="Pfam" id="PF01472">
    <property type="entry name" value="PUA"/>
    <property type="match status" value="1"/>
</dbReference>
<comment type="catalytic activity">
    <reaction evidence="8">
        <text>L-glutamate + ATP = L-glutamyl 5-phosphate + ADP</text>
        <dbReference type="Rhea" id="RHEA:14877"/>
        <dbReference type="ChEBI" id="CHEBI:29985"/>
        <dbReference type="ChEBI" id="CHEBI:30616"/>
        <dbReference type="ChEBI" id="CHEBI:58274"/>
        <dbReference type="ChEBI" id="CHEBI:456216"/>
        <dbReference type="EC" id="2.7.2.11"/>
    </reaction>
</comment>
<dbReference type="EMBL" id="CYHG01000004">
    <property type="protein sequence ID" value="CUB03903.1"/>
    <property type="molecule type" value="Genomic_DNA"/>
</dbReference>
<dbReference type="PRINTS" id="PR00474">
    <property type="entry name" value="GLU5KINASE"/>
</dbReference>
<organism evidence="10 11">
    <name type="scientific">Marinomonas fungiae</name>
    <dbReference type="NCBI Taxonomy" id="1137284"/>
    <lineage>
        <taxon>Bacteria</taxon>
        <taxon>Pseudomonadati</taxon>
        <taxon>Pseudomonadota</taxon>
        <taxon>Gammaproteobacteria</taxon>
        <taxon>Oceanospirillales</taxon>
        <taxon>Oceanospirillaceae</taxon>
        <taxon>Marinomonas</taxon>
    </lineage>
</organism>
<accession>A0A0K6ILB6</accession>
<dbReference type="OrthoDB" id="9804434at2"/>
<dbReference type="SMART" id="SM00359">
    <property type="entry name" value="PUA"/>
    <property type="match status" value="1"/>
</dbReference>
<evidence type="ECO:0000256" key="2">
    <source>
        <dbReference type="ARBA" id="ARBA00022605"/>
    </source>
</evidence>
<feature type="binding site" evidence="8">
    <location>
        <position position="143"/>
    </location>
    <ligand>
        <name>substrate</name>
    </ligand>
</feature>
<dbReference type="InterPro" id="IPR036974">
    <property type="entry name" value="PUA_sf"/>
</dbReference>
<dbReference type="Gene3D" id="2.30.130.10">
    <property type="entry name" value="PUA domain"/>
    <property type="match status" value="1"/>
</dbReference>
<evidence type="ECO:0000313" key="10">
    <source>
        <dbReference type="EMBL" id="CUB03903.1"/>
    </source>
</evidence>
<evidence type="ECO:0000259" key="9">
    <source>
        <dbReference type="SMART" id="SM00359"/>
    </source>
</evidence>
<dbReference type="RefSeq" id="WP_055462843.1">
    <property type="nucleotide sequence ID" value="NZ_CYHG01000004.1"/>
</dbReference>
<reference evidence="11" key="1">
    <citation type="submission" date="2015-08" db="EMBL/GenBank/DDBJ databases">
        <authorList>
            <person name="Varghese N."/>
        </authorList>
    </citation>
    <scope>NUCLEOTIDE SEQUENCE [LARGE SCALE GENOMIC DNA]</scope>
    <source>
        <strain evidence="11">JCM 18476</strain>
    </source>
</reference>
<dbReference type="SUPFAM" id="SSF53633">
    <property type="entry name" value="Carbamate kinase-like"/>
    <property type="match status" value="1"/>
</dbReference>
<keyword evidence="7 8" id="KW-0067">ATP-binding</keyword>
<dbReference type="PIRSF" id="PIRSF000729">
    <property type="entry name" value="GK"/>
    <property type="match status" value="1"/>
</dbReference>
<dbReference type="GO" id="GO:0004349">
    <property type="term" value="F:glutamate 5-kinase activity"/>
    <property type="evidence" value="ECO:0007669"/>
    <property type="project" value="UniProtKB-UniRule"/>
</dbReference>
<keyword evidence="3 8" id="KW-0641">Proline biosynthesis</keyword>
<comment type="function">
    <text evidence="8">Catalyzes the transfer of a phosphate group to glutamate to form L-glutamate 5-phosphate.</text>
</comment>
<dbReference type="InterPro" id="IPR019797">
    <property type="entry name" value="Glutamate_5-kinase_CS"/>
</dbReference>
<feature type="binding site" evidence="8">
    <location>
        <begin position="175"/>
        <end position="176"/>
    </location>
    <ligand>
        <name>ATP</name>
        <dbReference type="ChEBI" id="CHEBI:30616"/>
    </ligand>
</feature>
<feature type="domain" description="PUA" evidence="9">
    <location>
        <begin position="283"/>
        <end position="366"/>
    </location>
</feature>
<dbReference type="GO" id="GO:0005829">
    <property type="term" value="C:cytosol"/>
    <property type="evidence" value="ECO:0007669"/>
    <property type="project" value="TreeGrafter"/>
</dbReference>
<comment type="subcellular location">
    <subcellularLocation>
        <location evidence="8">Cytoplasm</location>
    </subcellularLocation>
</comment>
<keyword evidence="4 8" id="KW-0808">Transferase</keyword>
<evidence type="ECO:0000256" key="1">
    <source>
        <dbReference type="ARBA" id="ARBA00022490"/>
    </source>
</evidence>